<sequence>MGSKHPRYPRNVIGKWVMFGTRRCKPGDGSDEDCNCQRLTVTPLTNHWRVDPDTASAF</sequence>
<comment type="caution">
    <text evidence="1">The sequence shown here is derived from an EMBL/GenBank/DDBJ whole genome shotgun (WGS) entry which is preliminary data.</text>
</comment>
<dbReference type="Proteomes" id="UP000011668">
    <property type="component" value="Unassembled WGS sequence"/>
</dbReference>
<dbReference type="AlphaFoldDB" id="L8X679"/>
<protein>
    <submittedName>
        <fullName evidence="1">Uncharacterized protein</fullName>
    </submittedName>
</protein>
<keyword evidence="2" id="KW-1185">Reference proteome</keyword>
<evidence type="ECO:0000313" key="1">
    <source>
        <dbReference type="EMBL" id="ELU44149.1"/>
    </source>
</evidence>
<organism evidence="1 2">
    <name type="scientific">Thanatephorus cucumeris (strain AG1-IA)</name>
    <name type="common">Rice sheath blight fungus</name>
    <name type="synonym">Rhizoctonia solani</name>
    <dbReference type="NCBI Taxonomy" id="983506"/>
    <lineage>
        <taxon>Eukaryota</taxon>
        <taxon>Fungi</taxon>
        <taxon>Dikarya</taxon>
        <taxon>Basidiomycota</taxon>
        <taxon>Agaricomycotina</taxon>
        <taxon>Agaricomycetes</taxon>
        <taxon>Cantharellales</taxon>
        <taxon>Ceratobasidiaceae</taxon>
        <taxon>Rhizoctonia</taxon>
        <taxon>Rhizoctonia solani AG-1</taxon>
    </lineage>
</organism>
<gene>
    <name evidence="1" type="ORF">AG1IA_01820</name>
</gene>
<dbReference type="EMBL" id="AFRT01000395">
    <property type="protein sequence ID" value="ELU44149.1"/>
    <property type="molecule type" value="Genomic_DNA"/>
</dbReference>
<reference evidence="1 2" key="1">
    <citation type="journal article" date="2013" name="Nat. Commun.">
        <title>The evolution and pathogenic mechanisms of the rice sheath blight pathogen.</title>
        <authorList>
            <person name="Zheng A."/>
            <person name="Lin R."/>
            <person name="Xu L."/>
            <person name="Qin P."/>
            <person name="Tang C."/>
            <person name="Ai P."/>
            <person name="Zhang D."/>
            <person name="Liu Y."/>
            <person name="Sun Z."/>
            <person name="Feng H."/>
            <person name="Wang Y."/>
            <person name="Chen Y."/>
            <person name="Liang X."/>
            <person name="Fu R."/>
            <person name="Li Q."/>
            <person name="Zhang J."/>
            <person name="Yu X."/>
            <person name="Xie Z."/>
            <person name="Ding L."/>
            <person name="Guan P."/>
            <person name="Tang J."/>
            <person name="Liang Y."/>
            <person name="Wang S."/>
            <person name="Deng Q."/>
            <person name="Li S."/>
            <person name="Zhu J."/>
            <person name="Wang L."/>
            <person name="Liu H."/>
            <person name="Li P."/>
        </authorList>
    </citation>
    <scope>NUCLEOTIDE SEQUENCE [LARGE SCALE GENOMIC DNA]</scope>
    <source>
        <strain evidence="2">AG-1 IA</strain>
    </source>
</reference>
<accession>L8X679</accession>
<dbReference type="HOGENOM" id="CLU_2980697_0_0_1"/>
<proteinExistence type="predicted"/>
<evidence type="ECO:0000313" key="2">
    <source>
        <dbReference type="Proteomes" id="UP000011668"/>
    </source>
</evidence>
<name>L8X679_THACA</name>